<dbReference type="EMBL" id="BLAB01000001">
    <property type="protein sequence ID" value="GER93408.1"/>
    <property type="molecule type" value="Genomic_DNA"/>
</dbReference>
<evidence type="ECO:0000256" key="1">
    <source>
        <dbReference type="ARBA" id="ARBA00004141"/>
    </source>
</evidence>
<evidence type="ECO:0000256" key="8">
    <source>
        <dbReference type="ARBA" id="ARBA00022989"/>
    </source>
</evidence>
<comment type="subcellular location">
    <subcellularLocation>
        <location evidence="1">Membrane</location>
        <topology evidence="1">Multi-pass membrane protein</topology>
    </subcellularLocation>
</comment>
<organism evidence="12">
    <name type="scientific">hot springs metagenome</name>
    <dbReference type="NCBI Taxonomy" id="433727"/>
    <lineage>
        <taxon>unclassified sequences</taxon>
        <taxon>metagenomes</taxon>
        <taxon>ecological metagenomes</taxon>
    </lineage>
</organism>
<feature type="transmembrane region" description="Helical" evidence="11">
    <location>
        <begin position="186"/>
        <end position="206"/>
    </location>
</feature>
<evidence type="ECO:0000256" key="7">
    <source>
        <dbReference type="ARBA" id="ARBA00022984"/>
    </source>
</evidence>
<keyword evidence="3" id="KW-0328">Glycosyltransferase</keyword>
<feature type="transmembrane region" description="Helical" evidence="11">
    <location>
        <begin position="12"/>
        <end position="32"/>
    </location>
</feature>
<sequence length="375" mass="42265">MVKIDRRLIKNFDWITFSLIMSLAIIGIMTIYSATRPPLGSEEHPDFYLKQILWLFISTGVLFVIVSFDYIWFYRLSYPLYGLGILLLLIVLFIGRTSMGAQRWLSIGPISFQPSEFFRIFFILVFSSYLTNMSRNYVDKISIKNLFLFGILPLILLIKQPDLGTAILLMSLFVVLSLSKGISKKIITAIVIISLISIPFLGHIFWEGLKDYQKNRLTAFIDPDVDPAGIGYHINQSKVSIGSGGFFGKGYLKGTQGPLRFLPEKHTDFIFSVFAEEWGFIGSIVLLGIYLVLFLRGLDTAIKAKDEFGRLTALGITCMFFIYFCVNIGMTLGIMPVVGVPLPFMSYGGTALLSNFAAAGILISIRTRRFELFYP</sequence>
<dbReference type="NCBIfam" id="TIGR02210">
    <property type="entry name" value="rodA_shape"/>
    <property type="match status" value="1"/>
</dbReference>
<feature type="transmembrane region" description="Helical" evidence="11">
    <location>
        <begin position="52"/>
        <end position="73"/>
    </location>
</feature>
<dbReference type="GO" id="GO:0008360">
    <property type="term" value="P:regulation of cell shape"/>
    <property type="evidence" value="ECO:0007669"/>
    <property type="project" value="UniProtKB-KW"/>
</dbReference>
<dbReference type="PANTHER" id="PTHR30474">
    <property type="entry name" value="CELL CYCLE PROTEIN"/>
    <property type="match status" value="1"/>
</dbReference>
<keyword evidence="6" id="KW-0133">Cell shape</keyword>
<dbReference type="GO" id="GO:0016757">
    <property type="term" value="F:glycosyltransferase activity"/>
    <property type="evidence" value="ECO:0007669"/>
    <property type="project" value="UniProtKB-KW"/>
</dbReference>
<dbReference type="GO" id="GO:0009252">
    <property type="term" value="P:peptidoglycan biosynthetic process"/>
    <property type="evidence" value="ECO:0007669"/>
    <property type="project" value="UniProtKB-KW"/>
</dbReference>
<evidence type="ECO:0000256" key="6">
    <source>
        <dbReference type="ARBA" id="ARBA00022960"/>
    </source>
</evidence>
<dbReference type="InterPro" id="IPR011923">
    <property type="entry name" value="RodA/MrdB"/>
</dbReference>
<evidence type="ECO:0000256" key="5">
    <source>
        <dbReference type="ARBA" id="ARBA00022692"/>
    </source>
</evidence>
<accession>A0A5J4KUZ7</accession>
<dbReference type="GO" id="GO:0032153">
    <property type="term" value="C:cell division site"/>
    <property type="evidence" value="ECO:0007669"/>
    <property type="project" value="TreeGrafter"/>
</dbReference>
<feature type="transmembrane region" description="Helical" evidence="11">
    <location>
        <begin position="80"/>
        <end position="97"/>
    </location>
</feature>
<protein>
    <submittedName>
        <fullName evidence="12">Rod shape-determining protein RodA</fullName>
    </submittedName>
</protein>
<dbReference type="NCBIfam" id="NF037961">
    <property type="entry name" value="RodA_shape"/>
    <property type="match status" value="1"/>
</dbReference>
<dbReference type="InterPro" id="IPR001182">
    <property type="entry name" value="FtsW/RodA"/>
</dbReference>
<feature type="transmembrane region" description="Helical" evidence="11">
    <location>
        <begin position="311"/>
        <end position="338"/>
    </location>
</feature>
<dbReference type="PANTHER" id="PTHR30474:SF1">
    <property type="entry name" value="PEPTIDOGLYCAN GLYCOSYLTRANSFERASE MRDB"/>
    <property type="match status" value="1"/>
</dbReference>
<proteinExistence type="inferred from homology"/>
<feature type="transmembrane region" description="Helical" evidence="11">
    <location>
        <begin position="163"/>
        <end position="179"/>
    </location>
</feature>
<dbReference type="GO" id="GO:0015648">
    <property type="term" value="F:lipid-linked peptidoglycan transporter activity"/>
    <property type="evidence" value="ECO:0007669"/>
    <property type="project" value="TreeGrafter"/>
</dbReference>
<dbReference type="GO" id="GO:0071555">
    <property type="term" value="P:cell wall organization"/>
    <property type="evidence" value="ECO:0007669"/>
    <property type="project" value="UniProtKB-KW"/>
</dbReference>
<evidence type="ECO:0000256" key="2">
    <source>
        <dbReference type="ARBA" id="ARBA00022475"/>
    </source>
</evidence>
<evidence type="ECO:0000256" key="4">
    <source>
        <dbReference type="ARBA" id="ARBA00022679"/>
    </source>
</evidence>
<dbReference type="InterPro" id="IPR018365">
    <property type="entry name" value="Cell_cycle_FtsW-rel_CS"/>
</dbReference>
<comment type="caution">
    <text evidence="12">The sequence shown here is derived from an EMBL/GenBank/DDBJ whole genome shotgun (WGS) entry which is preliminary data.</text>
</comment>
<evidence type="ECO:0000256" key="9">
    <source>
        <dbReference type="ARBA" id="ARBA00023136"/>
    </source>
</evidence>
<keyword evidence="8 11" id="KW-1133">Transmembrane helix</keyword>
<keyword evidence="10" id="KW-0961">Cell wall biogenesis/degradation</keyword>
<evidence type="ECO:0000256" key="3">
    <source>
        <dbReference type="ARBA" id="ARBA00022676"/>
    </source>
</evidence>
<keyword evidence="7" id="KW-0573">Peptidoglycan synthesis</keyword>
<dbReference type="AlphaFoldDB" id="A0A5J4KUZ7"/>
<reference evidence="12" key="1">
    <citation type="submission" date="2019-10" db="EMBL/GenBank/DDBJ databases">
        <title>Metagenomic sequencing of thiosulfate-disproportionating enrichment culture.</title>
        <authorList>
            <person name="Umezawa K."/>
            <person name="Kojima H."/>
            <person name="Fukui M."/>
        </authorList>
    </citation>
    <scope>NUCLEOTIDE SEQUENCE</scope>
    <source>
        <strain evidence="12">45J</strain>
    </source>
</reference>
<feature type="transmembrane region" description="Helical" evidence="11">
    <location>
        <begin position="141"/>
        <end position="157"/>
    </location>
</feature>
<evidence type="ECO:0000256" key="10">
    <source>
        <dbReference type="ARBA" id="ARBA00023316"/>
    </source>
</evidence>
<feature type="transmembrane region" description="Helical" evidence="11">
    <location>
        <begin position="278"/>
        <end position="299"/>
    </location>
</feature>
<dbReference type="Pfam" id="PF01098">
    <property type="entry name" value="FTSW_RODA_SPOVE"/>
    <property type="match status" value="1"/>
</dbReference>
<dbReference type="HAMAP" id="MF_02079">
    <property type="entry name" value="PGT_RodA"/>
    <property type="match status" value="1"/>
</dbReference>
<dbReference type="GO" id="GO:0005886">
    <property type="term" value="C:plasma membrane"/>
    <property type="evidence" value="ECO:0007669"/>
    <property type="project" value="TreeGrafter"/>
</dbReference>
<evidence type="ECO:0000313" key="12">
    <source>
        <dbReference type="EMBL" id="GER93408.1"/>
    </source>
</evidence>
<feature type="transmembrane region" description="Helical" evidence="11">
    <location>
        <begin position="344"/>
        <end position="365"/>
    </location>
</feature>
<keyword evidence="9 11" id="KW-0472">Membrane</keyword>
<keyword evidence="4" id="KW-0808">Transferase</keyword>
<evidence type="ECO:0000256" key="11">
    <source>
        <dbReference type="SAM" id="Phobius"/>
    </source>
</evidence>
<dbReference type="GO" id="GO:0051301">
    <property type="term" value="P:cell division"/>
    <property type="evidence" value="ECO:0007669"/>
    <property type="project" value="InterPro"/>
</dbReference>
<keyword evidence="2" id="KW-1003">Cell membrane</keyword>
<gene>
    <name evidence="12" type="ORF">A45J_1148</name>
</gene>
<feature type="transmembrane region" description="Helical" evidence="11">
    <location>
        <begin position="117"/>
        <end position="134"/>
    </location>
</feature>
<keyword evidence="5 11" id="KW-0812">Transmembrane</keyword>
<name>A0A5J4KUZ7_9ZZZZ</name>
<dbReference type="PROSITE" id="PS00428">
    <property type="entry name" value="FTSW_RODA_SPOVE"/>
    <property type="match status" value="1"/>
</dbReference>